<dbReference type="GO" id="GO:0015937">
    <property type="term" value="P:coenzyme A biosynthetic process"/>
    <property type="evidence" value="ECO:0007669"/>
    <property type="project" value="UniProtKB-UniRule"/>
</dbReference>
<keyword evidence="6 7" id="KW-0173">Coenzyme A biosynthesis</keyword>
<evidence type="ECO:0000256" key="2">
    <source>
        <dbReference type="ARBA" id="ARBA00022679"/>
    </source>
</evidence>
<comment type="catalytic activity">
    <reaction evidence="7">
        <text>(R)-4'-phosphopantetheine + ATP + H(+) = 3'-dephospho-CoA + diphosphate</text>
        <dbReference type="Rhea" id="RHEA:19801"/>
        <dbReference type="ChEBI" id="CHEBI:15378"/>
        <dbReference type="ChEBI" id="CHEBI:30616"/>
        <dbReference type="ChEBI" id="CHEBI:33019"/>
        <dbReference type="ChEBI" id="CHEBI:57328"/>
        <dbReference type="ChEBI" id="CHEBI:61723"/>
        <dbReference type="EC" id="2.7.7.3"/>
    </reaction>
</comment>
<comment type="similarity">
    <text evidence="7">Belongs to the eukaryotic CoaD family.</text>
</comment>
<dbReference type="Proteomes" id="UP000294028">
    <property type="component" value="Unassembled WGS sequence"/>
</dbReference>
<evidence type="ECO:0000259" key="8">
    <source>
        <dbReference type="Pfam" id="PF01467"/>
    </source>
</evidence>
<dbReference type="EMBL" id="RZHH01000003">
    <property type="protein sequence ID" value="RYJ08331.1"/>
    <property type="molecule type" value="Genomic_DNA"/>
</dbReference>
<dbReference type="NCBIfam" id="TIGR00125">
    <property type="entry name" value="cyt_tran_rel"/>
    <property type="match status" value="1"/>
</dbReference>
<evidence type="ECO:0000256" key="1">
    <source>
        <dbReference type="ARBA" id="ARBA00022490"/>
    </source>
</evidence>
<evidence type="ECO:0000256" key="3">
    <source>
        <dbReference type="ARBA" id="ARBA00022695"/>
    </source>
</evidence>
<dbReference type="UniPathway" id="UPA00241"/>
<dbReference type="SUPFAM" id="SSF52374">
    <property type="entry name" value="Nucleotidylyl transferase"/>
    <property type="match status" value="1"/>
</dbReference>
<comment type="subcellular location">
    <subcellularLocation>
        <location evidence="7">Cytoplasm</location>
    </subcellularLocation>
</comment>
<protein>
    <recommendedName>
        <fullName evidence="7">Phosphopantetheine adenylyltransferase</fullName>
        <ecNumber evidence="7">2.7.7.3</ecNumber>
    </recommendedName>
    <alternativeName>
        <fullName evidence="7">Dephospho-CoA pyrophosphorylase</fullName>
    </alternativeName>
    <alternativeName>
        <fullName evidence="7">Pantetheine-phosphate adenylyltransferase</fullName>
        <shortName evidence="7">PPAT</shortName>
    </alternativeName>
</protein>
<dbReference type="InterPro" id="IPR023540">
    <property type="entry name" value="PPAT_arch"/>
</dbReference>
<dbReference type="InterPro" id="IPR004821">
    <property type="entry name" value="Cyt_trans-like"/>
</dbReference>
<name>A0A482SZ28_9EURY</name>
<dbReference type="AlphaFoldDB" id="A0A482SZ28"/>
<dbReference type="Pfam" id="PF01467">
    <property type="entry name" value="CTP_transf_like"/>
    <property type="match status" value="1"/>
</dbReference>
<dbReference type="EC" id="2.7.7.3" evidence="7"/>
<comment type="caution">
    <text evidence="9">The sequence shown here is derived from an EMBL/GenBank/DDBJ whole genome shotgun (WGS) entry which is preliminary data.</text>
</comment>
<keyword evidence="4 7" id="KW-0547">Nucleotide-binding</keyword>
<dbReference type="GO" id="GO:0005737">
    <property type="term" value="C:cytoplasm"/>
    <property type="evidence" value="ECO:0007669"/>
    <property type="project" value="UniProtKB-SubCell"/>
</dbReference>
<reference evidence="9 10" key="1">
    <citation type="submission" date="2018-12" db="EMBL/GenBank/DDBJ databases">
        <title>Genome analysis provides insights into bioremediation potentialities of Halogeometricum borinquense strain N11.</title>
        <authorList>
            <person name="Najjari A."/>
            <person name="Youssef N."/>
            <person name="Fhoula I."/>
            <person name="Ben Dhia O."/>
            <person name="Mahjoubi M."/>
            <person name="Ouzari H.I."/>
            <person name="Cherif A."/>
        </authorList>
    </citation>
    <scope>NUCLEOTIDE SEQUENCE [LARGE SCALE GENOMIC DNA]</scope>
    <source>
        <strain evidence="9 10">N11</strain>
    </source>
</reference>
<proteinExistence type="inferred from homology"/>
<evidence type="ECO:0000313" key="10">
    <source>
        <dbReference type="Proteomes" id="UP000294028"/>
    </source>
</evidence>
<sequence>MAHSEWITIVGGTFTPIHNGHRTLLHKAFQTASHNGSGDGHVIVGLTSTSLATQTRSDPSHAKMIGPFEKRREDLDAELDRMANAYTATYEIIQLADTHGPAATREDANALVVSPEAEAQRRAYELNQQRMDAGLQPLEVHTAPFVIAEDGTRISSTRIRDGEIDVHGRILE</sequence>
<evidence type="ECO:0000256" key="7">
    <source>
        <dbReference type="HAMAP-Rule" id="MF_00647"/>
    </source>
</evidence>
<dbReference type="GO" id="GO:0004595">
    <property type="term" value="F:pantetheine-phosphate adenylyltransferase activity"/>
    <property type="evidence" value="ECO:0007669"/>
    <property type="project" value="UniProtKB-UniRule"/>
</dbReference>
<dbReference type="Gene3D" id="3.40.50.620">
    <property type="entry name" value="HUPs"/>
    <property type="match status" value="1"/>
</dbReference>
<dbReference type="OMA" id="PIHNGHR"/>
<dbReference type="GO" id="GO:0005524">
    <property type="term" value="F:ATP binding"/>
    <property type="evidence" value="ECO:0007669"/>
    <property type="project" value="UniProtKB-KW"/>
</dbReference>
<gene>
    <name evidence="7" type="primary">coaD</name>
    <name evidence="9" type="ORF">ELS19_17420</name>
</gene>
<feature type="domain" description="Cytidyltransferase-like" evidence="8">
    <location>
        <begin position="9"/>
        <end position="161"/>
    </location>
</feature>
<dbReference type="NCBIfam" id="NF001985">
    <property type="entry name" value="PRK00777.1"/>
    <property type="match status" value="1"/>
</dbReference>
<comment type="pathway">
    <text evidence="7">Cofactor biosynthesis; coenzyme A biosynthesis.</text>
</comment>
<organism evidence="9 10">
    <name type="scientific">Halogeometricum borinquense</name>
    <dbReference type="NCBI Taxonomy" id="60847"/>
    <lineage>
        <taxon>Archaea</taxon>
        <taxon>Methanobacteriati</taxon>
        <taxon>Methanobacteriota</taxon>
        <taxon>Stenosarchaea group</taxon>
        <taxon>Halobacteria</taxon>
        <taxon>Halobacteriales</taxon>
        <taxon>Haloferacaceae</taxon>
        <taxon>Halogeometricum</taxon>
    </lineage>
</organism>
<dbReference type="InterPro" id="IPR014729">
    <property type="entry name" value="Rossmann-like_a/b/a_fold"/>
</dbReference>
<evidence type="ECO:0000313" key="9">
    <source>
        <dbReference type="EMBL" id="RYJ08331.1"/>
    </source>
</evidence>
<evidence type="ECO:0000256" key="5">
    <source>
        <dbReference type="ARBA" id="ARBA00022840"/>
    </source>
</evidence>
<keyword evidence="3 7" id="KW-0548">Nucleotidyltransferase</keyword>
<comment type="function">
    <text evidence="7">Reversibly transfers an adenylyl group from ATP to 4'-phosphopantetheine, yielding dephospho-CoA (dPCoA) and pyrophosphate.</text>
</comment>
<dbReference type="GeneID" id="9989546"/>
<keyword evidence="1 7" id="KW-0963">Cytoplasm</keyword>
<accession>A0A482SZ28</accession>
<dbReference type="HAMAP" id="MF_00647">
    <property type="entry name" value="PPAT_arch"/>
    <property type="match status" value="1"/>
</dbReference>
<evidence type="ECO:0000256" key="4">
    <source>
        <dbReference type="ARBA" id="ARBA00022741"/>
    </source>
</evidence>
<keyword evidence="2 7" id="KW-0808">Transferase</keyword>
<keyword evidence="5 7" id="KW-0067">ATP-binding</keyword>
<evidence type="ECO:0000256" key="6">
    <source>
        <dbReference type="ARBA" id="ARBA00022993"/>
    </source>
</evidence>
<dbReference type="RefSeq" id="WP_006053482.1">
    <property type="nucleotide sequence ID" value="NZ_RZHH01000003.1"/>
</dbReference>